<protein>
    <submittedName>
        <fullName evidence="1">RNA-directed DNA polymerase from mobile element jockey-like</fullName>
    </submittedName>
</protein>
<keyword evidence="1" id="KW-0808">Transferase</keyword>
<dbReference type="AlphaFoldDB" id="A0A3M7PD45"/>
<gene>
    <name evidence="1" type="ORF">BpHYR1_024382</name>
</gene>
<keyword evidence="2" id="KW-1185">Reference proteome</keyword>
<keyword evidence="1" id="KW-0548">Nucleotidyltransferase</keyword>
<accession>A0A3M7PD45</accession>
<comment type="caution">
    <text evidence="1">The sequence shown here is derived from an EMBL/GenBank/DDBJ whole genome shotgun (WGS) entry which is preliminary data.</text>
</comment>
<organism evidence="1 2">
    <name type="scientific">Brachionus plicatilis</name>
    <name type="common">Marine rotifer</name>
    <name type="synonym">Brachionus muelleri</name>
    <dbReference type="NCBI Taxonomy" id="10195"/>
    <lineage>
        <taxon>Eukaryota</taxon>
        <taxon>Metazoa</taxon>
        <taxon>Spiralia</taxon>
        <taxon>Gnathifera</taxon>
        <taxon>Rotifera</taxon>
        <taxon>Eurotatoria</taxon>
        <taxon>Monogononta</taxon>
        <taxon>Pseudotrocha</taxon>
        <taxon>Ploima</taxon>
        <taxon>Brachionidae</taxon>
        <taxon>Brachionus</taxon>
    </lineage>
</organism>
<sequence>MESDNTPGNNFHNQKFLTIGYISEVIIIIPLKGNEIVNLANNESSSNFQTFGIRLEKLGLTTLSKRREREDLVEYFKIVNGLTQVNWHNPNKLCDSLSCSGPAGSIRGKKNIEFKTLQMNKLVLLQNKRPLSTSSNISRSLDEQTDTDGYFIQDLKKINISDLKKI</sequence>
<proteinExistence type="predicted"/>
<evidence type="ECO:0000313" key="1">
    <source>
        <dbReference type="EMBL" id="RMZ96919.1"/>
    </source>
</evidence>
<dbReference type="EMBL" id="REGN01011776">
    <property type="protein sequence ID" value="RMZ96919.1"/>
    <property type="molecule type" value="Genomic_DNA"/>
</dbReference>
<dbReference type="GO" id="GO:0003964">
    <property type="term" value="F:RNA-directed DNA polymerase activity"/>
    <property type="evidence" value="ECO:0007669"/>
    <property type="project" value="UniProtKB-KW"/>
</dbReference>
<dbReference type="Proteomes" id="UP000276133">
    <property type="component" value="Unassembled WGS sequence"/>
</dbReference>
<reference evidence="1 2" key="1">
    <citation type="journal article" date="2018" name="Sci. Rep.">
        <title>Genomic signatures of local adaptation to the degree of environmental predictability in rotifers.</title>
        <authorList>
            <person name="Franch-Gras L."/>
            <person name="Hahn C."/>
            <person name="Garcia-Roger E.M."/>
            <person name="Carmona M.J."/>
            <person name="Serra M."/>
            <person name="Gomez A."/>
        </authorList>
    </citation>
    <scope>NUCLEOTIDE SEQUENCE [LARGE SCALE GENOMIC DNA]</scope>
    <source>
        <strain evidence="1">HYR1</strain>
    </source>
</reference>
<evidence type="ECO:0000313" key="2">
    <source>
        <dbReference type="Proteomes" id="UP000276133"/>
    </source>
</evidence>
<keyword evidence="1" id="KW-0695">RNA-directed DNA polymerase</keyword>
<name>A0A3M7PD45_BRAPC</name>